<organism evidence="5">
    <name type="scientific">Isoptericola variabilis (strain 225)</name>
    <dbReference type="NCBI Taxonomy" id="743718"/>
    <lineage>
        <taxon>Bacteria</taxon>
        <taxon>Bacillati</taxon>
        <taxon>Actinomycetota</taxon>
        <taxon>Actinomycetes</taxon>
        <taxon>Micrococcales</taxon>
        <taxon>Promicromonosporaceae</taxon>
        <taxon>Isoptericola</taxon>
    </lineage>
</organism>
<evidence type="ECO:0000256" key="1">
    <source>
        <dbReference type="SAM" id="MobiDB-lite"/>
    </source>
</evidence>
<keyword evidence="5" id="KW-1185">Reference proteome</keyword>
<feature type="compositionally biased region" description="Gly residues" evidence="1">
    <location>
        <begin position="1"/>
        <end position="10"/>
    </location>
</feature>
<dbReference type="PANTHER" id="PTHR21180">
    <property type="entry name" value="ENDONUCLEASE/EXONUCLEASE/PHOSPHATASE FAMILY DOMAIN-CONTAINING PROTEIN 1"/>
    <property type="match status" value="1"/>
</dbReference>
<dbReference type="RefSeq" id="WP_013839123.1">
    <property type="nucleotide sequence ID" value="NC_015588.1"/>
</dbReference>
<dbReference type="Pfam" id="PF12836">
    <property type="entry name" value="HHH_3"/>
    <property type="match status" value="1"/>
</dbReference>
<dbReference type="Gene3D" id="1.10.150.280">
    <property type="entry name" value="AF1531-like domain"/>
    <property type="match status" value="1"/>
</dbReference>
<dbReference type="GO" id="GO:0015628">
    <property type="term" value="P:protein secretion by the type II secretion system"/>
    <property type="evidence" value="ECO:0007669"/>
    <property type="project" value="TreeGrafter"/>
</dbReference>
<keyword evidence="2" id="KW-0812">Transmembrane</keyword>
<gene>
    <name evidence="4" type="ordered locus">Isova_1995</name>
</gene>
<proteinExistence type="predicted"/>
<name>F6FPK0_ISOV2</name>
<feature type="region of interest" description="Disordered" evidence="1">
    <location>
        <begin position="174"/>
        <end position="200"/>
    </location>
</feature>
<evidence type="ECO:0000313" key="5">
    <source>
        <dbReference type="Proteomes" id="UP000009236"/>
    </source>
</evidence>
<protein>
    <submittedName>
        <fullName evidence="4">Soluble ligand binding domain protein</fullName>
    </submittedName>
</protein>
<dbReference type="InterPro" id="IPR003583">
    <property type="entry name" value="Hlx-hairpin-Hlx_DNA-bd_motif"/>
</dbReference>
<feature type="domain" description="Helix-hairpin-helix DNA-binding motif class 1" evidence="3">
    <location>
        <begin position="248"/>
        <end position="267"/>
    </location>
</feature>
<feature type="transmembrane region" description="Helical" evidence="2">
    <location>
        <begin position="29"/>
        <end position="50"/>
    </location>
</feature>
<dbReference type="GO" id="GO:0015627">
    <property type="term" value="C:type II protein secretion system complex"/>
    <property type="evidence" value="ECO:0007669"/>
    <property type="project" value="TreeGrafter"/>
</dbReference>
<dbReference type="Proteomes" id="UP000009236">
    <property type="component" value="Chromosome"/>
</dbReference>
<dbReference type="InterPro" id="IPR051675">
    <property type="entry name" value="Endo/Exo/Phosphatase_dom_1"/>
</dbReference>
<keyword evidence="2" id="KW-1133">Transmembrane helix</keyword>
<feature type="region of interest" description="Disordered" evidence="1">
    <location>
        <begin position="1"/>
        <end position="22"/>
    </location>
</feature>
<feature type="domain" description="Helix-hairpin-helix DNA-binding motif class 1" evidence="3">
    <location>
        <begin position="218"/>
        <end position="237"/>
    </location>
</feature>
<dbReference type="Pfam" id="PF10531">
    <property type="entry name" value="SLBB"/>
    <property type="match status" value="1"/>
</dbReference>
<dbReference type="KEGG" id="iva:Isova_1995"/>
<dbReference type="STRING" id="743718.Isova_1995"/>
<dbReference type="HOGENOM" id="CLU_052011_0_2_11"/>
<dbReference type="PANTHER" id="PTHR21180:SF32">
    <property type="entry name" value="ENDONUCLEASE_EXONUCLEASE_PHOSPHATASE FAMILY DOMAIN-CONTAINING PROTEIN 1"/>
    <property type="match status" value="1"/>
</dbReference>
<feature type="region of interest" description="Disordered" evidence="1">
    <location>
        <begin position="68"/>
        <end position="96"/>
    </location>
</feature>
<dbReference type="AlphaFoldDB" id="F6FPK0"/>
<reference evidence="4 5" key="1">
    <citation type="submission" date="2011-05" db="EMBL/GenBank/DDBJ databases">
        <title>Complete sequence of Isoptericola variabilis 225.</title>
        <authorList>
            <consortium name="US DOE Joint Genome Institute"/>
            <person name="Lucas S."/>
            <person name="Han J."/>
            <person name="Lapidus A."/>
            <person name="Cheng J.-F."/>
            <person name="Goodwin L."/>
            <person name="Pitluck S."/>
            <person name="Peters L."/>
            <person name="Mikhailova N."/>
            <person name="Zeytun A."/>
            <person name="Han C."/>
            <person name="Tapia R."/>
            <person name="Land M."/>
            <person name="Hauser L."/>
            <person name="Kyrpides N."/>
            <person name="Ivanova N."/>
            <person name="Pagani I."/>
            <person name="Siebers A."/>
            <person name="Allgaier M."/>
            <person name="Thelen M."/>
            <person name="Hugenholtz P."/>
            <person name="Gladden J."/>
            <person name="Woyke T."/>
        </authorList>
    </citation>
    <scope>NUCLEOTIDE SEQUENCE [LARGE SCALE GENOMIC DNA]</scope>
    <source>
        <strain evidence="5">225</strain>
    </source>
</reference>
<dbReference type="Gene3D" id="3.10.560.10">
    <property type="entry name" value="Outer membrane lipoprotein wza domain like"/>
    <property type="match status" value="1"/>
</dbReference>
<dbReference type="eggNOG" id="COG1555">
    <property type="taxonomic scope" value="Bacteria"/>
</dbReference>
<evidence type="ECO:0000313" key="4">
    <source>
        <dbReference type="EMBL" id="AEG44732.1"/>
    </source>
</evidence>
<dbReference type="InterPro" id="IPR019554">
    <property type="entry name" value="Soluble_ligand-bd"/>
</dbReference>
<dbReference type="EMBL" id="CP002810">
    <property type="protein sequence ID" value="AEG44732.1"/>
    <property type="molecule type" value="Genomic_DNA"/>
</dbReference>
<dbReference type="InterPro" id="IPR010994">
    <property type="entry name" value="RuvA_2-like"/>
</dbReference>
<evidence type="ECO:0000259" key="3">
    <source>
        <dbReference type="SMART" id="SM00278"/>
    </source>
</evidence>
<keyword evidence="2" id="KW-0472">Membrane</keyword>
<dbReference type="GO" id="GO:0003677">
    <property type="term" value="F:DNA binding"/>
    <property type="evidence" value="ECO:0007669"/>
    <property type="project" value="InterPro"/>
</dbReference>
<feature type="compositionally biased region" description="Gly residues" evidence="1">
    <location>
        <begin position="183"/>
        <end position="200"/>
    </location>
</feature>
<accession>F6FPK0</accession>
<dbReference type="SMART" id="SM00278">
    <property type="entry name" value="HhH1"/>
    <property type="match status" value="2"/>
</dbReference>
<evidence type="ECO:0000256" key="2">
    <source>
        <dbReference type="SAM" id="Phobius"/>
    </source>
</evidence>
<sequence length="270" mass="24879">MHGHPLGPGAGHDDETPGGGRRWALGTRAAAVAGAAVLVVGLAAGVVTLWPRGGVELLPVADGAAAAGTGASDVAPPGTATEASAEGTGAGAAEAPGPASLGGAAGGTDAAAASVVVHVVGQVAAPGIVTLPAGARVADALDAAGGPTAEADLAAVNLARAVVDGEQVYVPAPGEPLPATAGPAGGTGAPAGAAGAGGTGTGGPGAGGLVDLNTADAATLETLPGIGPVLAERIVAWRTEHGPFASVDELGEVSGIGPSILAGLRDAARV</sequence>
<dbReference type="SUPFAM" id="SSF47781">
    <property type="entry name" value="RuvA domain 2-like"/>
    <property type="match status" value="1"/>
</dbReference>
<dbReference type="GO" id="GO:0006281">
    <property type="term" value="P:DNA repair"/>
    <property type="evidence" value="ECO:0007669"/>
    <property type="project" value="InterPro"/>
</dbReference>